<evidence type="ECO:0000313" key="1">
    <source>
        <dbReference type="EMBL" id="KAJ8885364.1"/>
    </source>
</evidence>
<reference evidence="1 2" key="1">
    <citation type="submission" date="2023-02" db="EMBL/GenBank/DDBJ databases">
        <title>LHISI_Scaffold_Assembly.</title>
        <authorList>
            <person name="Stuart O.P."/>
            <person name="Cleave R."/>
            <person name="Magrath M.J.L."/>
            <person name="Mikheyev A.S."/>
        </authorList>
    </citation>
    <scope>NUCLEOTIDE SEQUENCE [LARGE SCALE GENOMIC DNA]</scope>
    <source>
        <strain evidence="1">Daus_M_001</strain>
        <tissue evidence="1">Leg muscle</tissue>
    </source>
</reference>
<sequence>MATVCLTVLKNYTSLESLHHKFLVPGHMHIECAIDNTMIERRKKKSGFPIYYPHDWKQFVCLTGKKIPLKSLPMYYTDYFLQYRDLHKNTLQMKKESLNCESEFKKMTEWCRGQAQNNLIPKPCYSGKQPITRKKRKDLLDLLPFIPSTFHEFYKGLPTSSDASADIHPDTIEYYVEYKEN</sequence>
<organism evidence="1 2">
    <name type="scientific">Dryococelus australis</name>
    <dbReference type="NCBI Taxonomy" id="614101"/>
    <lineage>
        <taxon>Eukaryota</taxon>
        <taxon>Metazoa</taxon>
        <taxon>Ecdysozoa</taxon>
        <taxon>Arthropoda</taxon>
        <taxon>Hexapoda</taxon>
        <taxon>Insecta</taxon>
        <taxon>Pterygota</taxon>
        <taxon>Neoptera</taxon>
        <taxon>Polyneoptera</taxon>
        <taxon>Phasmatodea</taxon>
        <taxon>Verophasmatodea</taxon>
        <taxon>Anareolatae</taxon>
        <taxon>Phasmatidae</taxon>
        <taxon>Eurycanthinae</taxon>
        <taxon>Dryococelus</taxon>
    </lineage>
</organism>
<feature type="non-terminal residue" evidence="1">
    <location>
        <position position="181"/>
    </location>
</feature>
<name>A0ABQ9HLX3_9NEOP</name>
<keyword evidence="2" id="KW-1185">Reference proteome</keyword>
<comment type="caution">
    <text evidence="1">The sequence shown here is derived from an EMBL/GenBank/DDBJ whole genome shotgun (WGS) entry which is preliminary data.</text>
</comment>
<evidence type="ECO:0000313" key="2">
    <source>
        <dbReference type="Proteomes" id="UP001159363"/>
    </source>
</evidence>
<dbReference type="EMBL" id="JARBHB010000004">
    <property type="protein sequence ID" value="KAJ8885364.1"/>
    <property type="molecule type" value="Genomic_DNA"/>
</dbReference>
<gene>
    <name evidence="1" type="ORF">PR048_011561</name>
</gene>
<dbReference type="Proteomes" id="UP001159363">
    <property type="component" value="Chromosome X"/>
</dbReference>
<accession>A0ABQ9HLX3</accession>
<protein>
    <submittedName>
        <fullName evidence="1">Uncharacterized protein</fullName>
    </submittedName>
</protein>
<proteinExistence type="predicted"/>